<name>A0ABV9CTU4_9ACTN</name>
<dbReference type="SUPFAM" id="SSF52151">
    <property type="entry name" value="FabD/lysophospholipase-like"/>
    <property type="match status" value="1"/>
</dbReference>
<feature type="domain" description="Malonyl-CoA:ACP transacylase (MAT)" evidence="1">
    <location>
        <begin position="6"/>
        <end position="305"/>
    </location>
</feature>
<dbReference type="SMART" id="SM00827">
    <property type="entry name" value="PKS_AT"/>
    <property type="match status" value="1"/>
</dbReference>
<dbReference type="RefSeq" id="WP_380851675.1">
    <property type="nucleotide sequence ID" value="NZ_JBHSFP010000054.1"/>
</dbReference>
<evidence type="ECO:0000313" key="2">
    <source>
        <dbReference type="EMBL" id="MFC4536709.1"/>
    </source>
</evidence>
<keyword evidence="3" id="KW-1185">Reference proteome</keyword>
<gene>
    <name evidence="2" type="ORF">ACFO60_38570</name>
</gene>
<reference evidence="3" key="1">
    <citation type="journal article" date="2019" name="Int. J. Syst. Evol. Microbiol.">
        <title>The Global Catalogue of Microorganisms (GCM) 10K type strain sequencing project: providing services to taxonomists for standard genome sequencing and annotation.</title>
        <authorList>
            <consortium name="The Broad Institute Genomics Platform"/>
            <consortium name="The Broad Institute Genome Sequencing Center for Infectious Disease"/>
            <person name="Wu L."/>
            <person name="Ma J."/>
        </authorList>
    </citation>
    <scope>NUCLEOTIDE SEQUENCE [LARGE SCALE GENOMIC DNA]</scope>
    <source>
        <strain evidence="3">CGMCC 4.7132</strain>
    </source>
</reference>
<dbReference type="EMBL" id="JBHSFP010000054">
    <property type="protein sequence ID" value="MFC4536709.1"/>
    <property type="molecule type" value="Genomic_DNA"/>
</dbReference>
<protein>
    <recommendedName>
        <fullName evidence="1">Malonyl-CoA:ACP transacylase (MAT) domain-containing protein</fullName>
    </recommendedName>
</protein>
<dbReference type="InterPro" id="IPR001227">
    <property type="entry name" value="Ac_transferase_dom_sf"/>
</dbReference>
<dbReference type="InterPro" id="IPR014043">
    <property type="entry name" value="Acyl_transferase_dom"/>
</dbReference>
<evidence type="ECO:0000259" key="1">
    <source>
        <dbReference type="SMART" id="SM00827"/>
    </source>
</evidence>
<dbReference type="InterPro" id="IPR016035">
    <property type="entry name" value="Acyl_Trfase/lysoPLipase"/>
</dbReference>
<sequence length="323" mass="35182">MTIGYTFSGGMAPEAPGLELYERYPAMRDWIDQVVDWTGIGVDRLLTEDFSGYFYSDDSRCDSDVRFVAEIRQAAYSIGIADVLTDMGIRPDAIAGSSIGLMIGASLAGAIGRRELLELLRHRTSLPLAPEGEPARAVAVAALSGPDDLERYVGDHRRDVYLAAEIGEFIDGGRTMYMFSGYLDALRELAAAEPEGQVNVITSLGGAHSPLEQFLYDLREPFINEMTFRDPEVALYSALDGRRLVTAEDVRSDFLLNTVRTTYMSNVTKGLAGHGVELAIVLGVSSPVAMFKFPFPILPVLTAADFEQVGGVIHALGIELKFV</sequence>
<accession>A0ABV9CTU4</accession>
<proteinExistence type="predicted"/>
<dbReference type="Proteomes" id="UP001596004">
    <property type="component" value="Unassembled WGS sequence"/>
</dbReference>
<dbReference type="Gene3D" id="3.40.366.10">
    <property type="entry name" value="Malonyl-Coenzyme A Acyl Carrier Protein, domain 2"/>
    <property type="match status" value="1"/>
</dbReference>
<evidence type="ECO:0000313" key="3">
    <source>
        <dbReference type="Proteomes" id="UP001596004"/>
    </source>
</evidence>
<organism evidence="2 3">
    <name type="scientific">Sphaerisporangium dianthi</name>
    <dbReference type="NCBI Taxonomy" id="1436120"/>
    <lineage>
        <taxon>Bacteria</taxon>
        <taxon>Bacillati</taxon>
        <taxon>Actinomycetota</taxon>
        <taxon>Actinomycetes</taxon>
        <taxon>Streptosporangiales</taxon>
        <taxon>Streptosporangiaceae</taxon>
        <taxon>Sphaerisporangium</taxon>
    </lineage>
</organism>
<comment type="caution">
    <text evidence="2">The sequence shown here is derived from an EMBL/GenBank/DDBJ whole genome shotgun (WGS) entry which is preliminary data.</text>
</comment>
<dbReference type="Gene3D" id="3.30.70.250">
    <property type="entry name" value="Malonyl-CoA ACP transacylase, ACP-binding"/>
    <property type="match status" value="1"/>
</dbReference>